<dbReference type="Proteomes" id="UP000789396">
    <property type="component" value="Unassembled WGS sequence"/>
</dbReference>
<proteinExistence type="predicted"/>
<comment type="caution">
    <text evidence="1">The sequence shown here is derived from an EMBL/GenBank/DDBJ whole genome shotgun (WGS) entry which is preliminary data.</text>
</comment>
<accession>A0A9N9I8J8</accession>
<sequence>MWNYNPNVQQALPTNLDCQLQQLLQAMVNTLAQSKDPLEVLGEIGLVEIPTFNGGNQDSVEWLESITQAFEANNIQGIRRLVVTVMNTVTPVQMPWITYPVPSATRDPMEQIATLLQEIMSMVECSPDVLFEIDEIAQETSHNRYTQINISGPKDQKDNMTSRNVSKQCAKVNQKCDLSDNDLQKRCSTWMDKAACVVSPLGLQKHTNKQVSNTKTVECKDIGNSLPFRNKSPVDI</sequence>
<organism evidence="1 2">
    <name type="scientific">Racocetra fulgida</name>
    <dbReference type="NCBI Taxonomy" id="60492"/>
    <lineage>
        <taxon>Eukaryota</taxon>
        <taxon>Fungi</taxon>
        <taxon>Fungi incertae sedis</taxon>
        <taxon>Mucoromycota</taxon>
        <taxon>Glomeromycotina</taxon>
        <taxon>Glomeromycetes</taxon>
        <taxon>Diversisporales</taxon>
        <taxon>Gigasporaceae</taxon>
        <taxon>Racocetra</taxon>
    </lineage>
</organism>
<dbReference type="AlphaFoldDB" id="A0A9N9I8J8"/>
<protein>
    <submittedName>
        <fullName evidence="1">19519_t:CDS:1</fullName>
    </submittedName>
</protein>
<dbReference type="EMBL" id="CAJVPZ010026697">
    <property type="protein sequence ID" value="CAG8726336.1"/>
    <property type="molecule type" value="Genomic_DNA"/>
</dbReference>
<keyword evidence="2" id="KW-1185">Reference proteome</keyword>
<feature type="non-terminal residue" evidence="1">
    <location>
        <position position="1"/>
    </location>
</feature>
<evidence type="ECO:0000313" key="1">
    <source>
        <dbReference type="EMBL" id="CAG8726336.1"/>
    </source>
</evidence>
<gene>
    <name evidence="1" type="ORF">RFULGI_LOCUS11805</name>
</gene>
<reference evidence="1" key="1">
    <citation type="submission" date="2021-06" db="EMBL/GenBank/DDBJ databases">
        <authorList>
            <person name="Kallberg Y."/>
            <person name="Tangrot J."/>
            <person name="Rosling A."/>
        </authorList>
    </citation>
    <scope>NUCLEOTIDE SEQUENCE</scope>
    <source>
        <strain evidence="1">IN212</strain>
    </source>
</reference>
<evidence type="ECO:0000313" key="2">
    <source>
        <dbReference type="Proteomes" id="UP000789396"/>
    </source>
</evidence>
<name>A0A9N9I8J8_9GLOM</name>
<feature type="non-terminal residue" evidence="1">
    <location>
        <position position="236"/>
    </location>
</feature>